<dbReference type="Proteomes" id="UP001497516">
    <property type="component" value="Chromosome 3"/>
</dbReference>
<gene>
    <name evidence="2" type="ORF">LTRI10_LOCUS15212</name>
</gene>
<evidence type="ECO:0000256" key="1">
    <source>
        <dbReference type="SAM" id="MobiDB-lite"/>
    </source>
</evidence>
<evidence type="ECO:0000313" key="3">
    <source>
        <dbReference type="Proteomes" id="UP001497516"/>
    </source>
</evidence>
<accession>A0AAV2DHA4</accession>
<feature type="region of interest" description="Disordered" evidence="1">
    <location>
        <begin position="28"/>
        <end position="51"/>
    </location>
</feature>
<reference evidence="2 3" key="1">
    <citation type="submission" date="2024-04" db="EMBL/GenBank/DDBJ databases">
        <authorList>
            <person name="Fracassetti M."/>
        </authorList>
    </citation>
    <scope>NUCLEOTIDE SEQUENCE [LARGE SCALE GENOMIC DNA]</scope>
</reference>
<dbReference type="AlphaFoldDB" id="A0AAV2DHA4"/>
<feature type="region of interest" description="Disordered" evidence="1">
    <location>
        <begin position="1"/>
        <end position="20"/>
    </location>
</feature>
<dbReference type="EMBL" id="OZ034816">
    <property type="protein sequence ID" value="CAL1373274.1"/>
    <property type="molecule type" value="Genomic_DNA"/>
</dbReference>
<sequence length="111" mass="12206">MGEGRSQQPQQPPPPSPPQAAVLSVMVEPYAPYQQQQQQQHPAPHCYGDHHHQQINMPNAFAYGAPATPYPGHPRQMMNSSVTVNYPVVEADPPLVVDRLPCCGIGIGWFL</sequence>
<proteinExistence type="predicted"/>
<protein>
    <submittedName>
        <fullName evidence="2">Uncharacterized protein</fullName>
    </submittedName>
</protein>
<keyword evidence="3" id="KW-1185">Reference proteome</keyword>
<evidence type="ECO:0000313" key="2">
    <source>
        <dbReference type="EMBL" id="CAL1373274.1"/>
    </source>
</evidence>
<organism evidence="2 3">
    <name type="scientific">Linum trigynum</name>
    <dbReference type="NCBI Taxonomy" id="586398"/>
    <lineage>
        <taxon>Eukaryota</taxon>
        <taxon>Viridiplantae</taxon>
        <taxon>Streptophyta</taxon>
        <taxon>Embryophyta</taxon>
        <taxon>Tracheophyta</taxon>
        <taxon>Spermatophyta</taxon>
        <taxon>Magnoliopsida</taxon>
        <taxon>eudicotyledons</taxon>
        <taxon>Gunneridae</taxon>
        <taxon>Pentapetalae</taxon>
        <taxon>rosids</taxon>
        <taxon>fabids</taxon>
        <taxon>Malpighiales</taxon>
        <taxon>Linaceae</taxon>
        <taxon>Linum</taxon>
    </lineage>
</organism>
<name>A0AAV2DHA4_9ROSI</name>
<feature type="compositionally biased region" description="Low complexity" evidence="1">
    <location>
        <begin position="29"/>
        <end position="45"/>
    </location>
</feature>